<dbReference type="eggNOG" id="COG1653">
    <property type="taxonomic scope" value="Bacteria"/>
</dbReference>
<dbReference type="GO" id="GO:0042597">
    <property type="term" value="C:periplasmic space"/>
    <property type="evidence" value="ECO:0007669"/>
    <property type="project" value="UniProtKB-SubCell"/>
</dbReference>
<evidence type="ECO:0000313" key="4">
    <source>
        <dbReference type="Proteomes" id="UP000007939"/>
    </source>
</evidence>
<evidence type="ECO:0000313" key="3">
    <source>
        <dbReference type="EMBL" id="AEC02619.1"/>
    </source>
</evidence>
<proteinExistence type="inferred from homology"/>
<sequence>MKKTIRTMGFLFSFLFIALCLGTATLFAAGSREHERVSSGSRTVTWWHSNSGLRGQATDDLVAAFNATIGQEKGITVQAVYQGAATDITTKLRAVFQSGRAHDLPDIAQVDATGIIDVRASRELVPLNNLAARDGFDLSVIEPAALQSLMYKDTILGMPFNNSTILLYYNKTAFDEAGLDRAPRTLSEMADYAAKLTRRKTDGSIERHGFANVPTTYELVSWIGQQHVQQNGVSYLTDKRNGHDGNPTKVVFDENGTMKTFLTQWRKVWEAGGLANLTSGLTGEFAAGKVTMIVASTSNLTTILQTIDGRFELGVAYFPRVTENSDGGVNIGGGSLMAFDRGLNQTDAAWEFIKFASSAEQQFIWLEKTGYFPVNLGTYDLPETKEFLARNPLFQVAIDQLHDSNPALYGLWVPSAYQIYYVFQNGIRDFLENNRDIDATIATLSKEITTYLDDFNRANPE</sequence>
<dbReference type="InterPro" id="IPR050490">
    <property type="entry name" value="Bact_solute-bd_prot1"/>
</dbReference>
<dbReference type="Gene3D" id="3.40.190.10">
    <property type="entry name" value="Periplasmic binding protein-like II"/>
    <property type="match status" value="2"/>
</dbReference>
<reference evidence="4" key="1">
    <citation type="submission" date="2011-04" db="EMBL/GenBank/DDBJ databases">
        <title>The complete genome of Spirochaeta coccoides DSM 17374.</title>
        <authorList>
            <person name="Lucas S."/>
            <person name="Copeland A."/>
            <person name="Lapidus A."/>
            <person name="Bruce D."/>
            <person name="Goodwin L."/>
            <person name="Pitluck S."/>
            <person name="Peters L."/>
            <person name="Kyrpides N."/>
            <person name="Mavromatis K."/>
            <person name="Pagani I."/>
            <person name="Ivanova N."/>
            <person name="Ovchinnikova G."/>
            <person name="Lu M."/>
            <person name="Detter J.C."/>
            <person name="Tapia R."/>
            <person name="Han C."/>
            <person name="Land M."/>
            <person name="Hauser L."/>
            <person name="Markowitz V."/>
            <person name="Cheng J.-F."/>
            <person name="Hugenholtz P."/>
            <person name="Woyke T."/>
            <person name="Wu D."/>
            <person name="Spring S."/>
            <person name="Schroeder M."/>
            <person name="Brambilla E."/>
            <person name="Klenk H.-P."/>
            <person name="Eisen J.A."/>
        </authorList>
    </citation>
    <scope>NUCLEOTIDE SEQUENCE [LARGE SCALE GENOMIC DNA]</scope>
    <source>
        <strain evidence="4">ATCC BAA-1237 / DSM 17374 / SPN1</strain>
    </source>
</reference>
<dbReference type="KEGG" id="scc:Spico_1415"/>
<dbReference type="HOGENOM" id="CLU_031285_3_1_12"/>
<dbReference type="SUPFAM" id="SSF53850">
    <property type="entry name" value="Periplasmic binding protein-like II"/>
    <property type="match status" value="1"/>
</dbReference>
<organism evidence="3 4">
    <name type="scientific">Parasphaerochaeta coccoides (strain ATCC BAA-1237 / DSM 17374 / SPN1)</name>
    <name type="common">Sphaerochaeta coccoides</name>
    <dbReference type="NCBI Taxonomy" id="760011"/>
    <lineage>
        <taxon>Bacteria</taxon>
        <taxon>Pseudomonadati</taxon>
        <taxon>Spirochaetota</taxon>
        <taxon>Spirochaetia</taxon>
        <taxon>Spirochaetales</taxon>
        <taxon>Sphaerochaetaceae</taxon>
        <taxon>Parasphaerochaeta</taxon>
    </lineage>
</organism>
<accession>F4GI21</accession>
<keyword evidence="4" id="KW-1185">Reference proteome</keyword>
<dbReference type="Proteomes" id="UP000007939">
    <property type="component" value="Chromosome"/>
</dbReference>
<evidence type="ECO:0000256" key="1">
    <source>
        <dbReference type="ARBA" id="ARBA00004418"/>
    </source>
</evidence>
<dbReference type="PANTHER" id="PTHR43649:SF12">
    <property type="entry name" value="DIACETYLCHITOBIOSE BINDING PROTEIN DASA"/>
    <property type="match status" value="1"/>
</dbReference>
<dbReference type="AlphaFoldDB" id="F4GI21"/>
<protein>
    <submittedName>
        <fullName evidence="3">Extracellular solute-binding protein family 1</fullName>
    </submittedName>
</protein>
<evidence type="ECO:0000256" key="2">
    <source>
        <dbReference type="ARBA" id="ARBA00008520"/>
    </source>
</evidence>
<dbReference type="PANTHER" id="PTHR43649">
    <property type="entry name" value="ARABINOSE-BINDING PROTEIN-RELATED"/>
    <property type="match status" value="1"/>
</dbReference>
<dbReference type="STRING" id="760011.Spico_1415"/>
<dbReference type="EMBL" id="CP002659">
    <property type="protein sequence ID" value="AEC02619.1"/>
    <property type="molecule type" value="Genomic_DNA"/>
</dbReference>
<reference evidence="3 4" key="2">
    <citation type="journal article" date="2012" name="Stand. Genomic Sci.">
        <title>Complete genome sequence of the termite hindgut bacterium Spirochaeta coccoides type strain (SPN1(T)), reclassification in the genus Sphaerochaeta as Sphaerochaeta coccoides comb. nov. and emendations of the family Spirochaetaceae and the genus Sphaerochaeta.</title>
        <authorList>
            <person name="Abt B."/>
            <person name="Han C."/>
            <person name="Scheuner C."/>
            <person name="Lu M."/>
            <person name="Lapidus A."/>
            <person name="Nolan M."/>
            <person name="Lucas S."/>
            <person name="Hammon N."/>
            <person name="Deshpande S."/>
            <person name="Cheng J.F."/>
            <person name="Tapia R."/>
            <person name="Goodwin L.A."/>
            <person name="Pitluck S."/>
            <person name="Liolios K."/>
            <person name="Pagani I."/>
            <person name="Ivanova N."/>
            <person name="Mavromatis K."/>
            <person name="Mikhailova N."/>
            <person name="Huntemann M."/>
            <person name="Pati A."/>
            <person name="Chen A."/>
            <person name="Palaniappan K."/>
            <person name="Land M."/>
            <person name="Hauser L."/>
            <person name="Brambilla E.M."/>
            <person name="Rohde M."/>
            <person name="Spring S."/>
            <person name="Gronow S."/>
            <person name="Goker M."/>
            <person name="Woyke T."/>
            <person name="Bristow J."/>
            <person name="Eisen J.A."/>
            <person name="Markowitz V."/>
            <person name="Hugenholtz P."/>
            <person name="Kyrpides N.C."/>
            <person name="Klenk H.P."/>
            <person name="Detter J.C."/>
        </authorList>
    </citation>
    <scope>NUCLEOTIDE SEQUENCE [LARGE SCALE GENOMIC DNA]</scope>
    <source>
        <strain evidence="4">ATCC BAA-1237 / DSM 17374 / SPN1</strain>
    </source>
</reference>
<name>F4GI21_PARC1</name>
<dbReference type="Pfam" id="PF13416">
    <property type="entry name" value="SBP_bac_8"/>
    <property type="match status" value="1"/>
</dbReference>
<gene>
    <name evidence="3" type="ordered locus">Spico_1415</name>
</gene>
<dbReference type="RefSeq" id="WP_013740014.1">
    <property type="nucleotide sequence ID" value="NC_015436.1"/>
</dbReference>
<dbReference type="CDD" id="cd14748">
    <property type="entry name" value="PBP2_UgpB"/>
    <property type="match status" value="1"/>
</dbReference>
<dbReference type="InterPro" id="IPR006059">
    <property type="entry name" value="SBP"/>
</dbReference>
<comment type="subcellular location">
    <subcellularLocation>
        <location evidence="1">Periplasm</location>
    </subcellularLocation>
</comment>
<comment type="similarity">
    <text evidence="2">Belongs to the bacterial solute-binding protein 1 family.</text>
</comment>